<dbReference type="Pfam" id="PF13519">
    <property type="entry name" value="VWA_2"/>
    <property type="match status" value="1"/>
</dbReference>
<organism evidence="4 6">
    <name type="scientific">Jannaschia seohaensis</name>
    <dbReference type="NCBI Taxonomy" id="475081"/>
    <lineage>
        <taxon>Bacteria</taxon>
        <taxon>Pseudomonadati</taxon>
        <taxon>Pseudomonadota</taxon>
        <taxon>Alphaproteobacteria</taxon>
        <taxon>Rhodobacterales</taxon>
        <taxon>Roseobacteraceae</taxon>
        <taxon>Jannaschia</taxon>
    </lineage>
</organism>
<dbReference type="SUPFAM" id="SSF53300">
    <property type="entry name" value="vWA-like"/>
    <property type="match status" value="1"/>
</dbReference>
<gene>
    <name evidence="3" type="ORF">BCF38_105243</name>
    <name evidence="4" type="ORF">SAMN05421539_105243</name>
</gene>
<name>A0A2Y9AQR3_9RHOB</name>
<evidence type="ECO:0000313" key="5">
    <source>
        <dbReference type="Proteomes" id="UP000245839"/>
    </source>
</evidence>
<dbReference type="InterPro" id="IPR002035">
    <property type="entry name" value="VWF_A"/>
</dbReference>
<dbReference type="AlphaFoldDB" id="A0A2Y9AQR3"/>
<accession>A0A2Y9AQR3</accession>
<evidence type="ECO:0000313" key="4">
    <source>
        <dbReference type="EMBL" id="SSA46780.1"/>
    </source>
</evidence>
<reference evidence="4 6" key="1">
    <citation type="submission" date="2016-10" db="EMBL/GenBank/DDBJ databases">
        <authorList>
            <person name="Cai Z."/>
        </authorList>
    </citation>
    <scope>NUCLEOTIDE SEQUENCE [LARGE SCALE GENOMIC DNA]</scope>
    <source>
        <strain evidence="4 6">DSM 25227</strain>
    </source>
</reference>
<keyword evidence="1" id="KW-0732">Signal</keyword>
<dbReference type="PROSITE" id="PS50234">
    <property type="entry name" value="VWFA"/>
    <property type="match status" value="1"/>
</dbReference>
<dbReference type="EMBL" id="UETC01000005">
    <property type="protein sequence ID" value="SSA46780.1"/>
    <property type="molecule type" value="Genomic_DNA"/>
</dbReference>
<keyword evidence="5" id="KW-1185">Reference proteome</keyword>
<feature type="domain" description="VWFA" evidence="2">
    <location>
        <begin position="23"/>
        <end position="218"/>
    </location>
</feature>
<dbReference type="EMBL" id="QGDJ01000005">
    <property type="protein sequence ID" value="PWJ18255.1"/>
    <property type="molecule type" value="Genomic_DNA"/>
</dbReference>
<reference evidence="3 5" key="2">
    <citation type="submission" date="2018-03" db="EMBL/GenBank/DDBJ databases">
        <title>Genomic Encyclopedia of Archaeal and Bacterial Type Strains, Phase II (KMG-II): from individual species to whole genera.</title>
        <authorList>
            <person name="Goeker M."/>
        </authorList>
    </citation>
    <scope>NUCLEOTIDE SEQUENCE [LARGE SCALE GENOMIC DNA]</scope>
    <source>
        <strain evidence="3 5">DSM 25227</strain>
    </source>
</reference>
<evidence type="ECO:0000313" key="3">
    <source>
        <dbReference type="EMBL" id="PWJ18255.1"/>
    </source>
</evidence>
<feature type="chain" id="PRO_5033776015" evidence="1">
    <location>
        <begin position="20"/>
        <end position="228"/>
    </location>
</feature>
<feature type="signal peptide" evidence="1">
    <location>
        <begin position="1"/>
        <end position="19"/>
    </location>
</feature>
<dbReference type="InterPro" id="IPR036465">
    <property type="entry name" value="vWFA_dom_sf"/>
</dbReference>
<evidence type="ECO:0000259" key="2">
    <source>
        <dbReference type="PROSITE" id="PS50234"/>
    </source>
</evidence>
<sequence>MRAALATLLSTALATQSVACSTDAMLVFDGSASMAEVSLETGDVSRLVEAQEAIRIAMPLVEPYRRIGLLTYGPGPENSCEGIRLRFTPVENAAAPVIEAIDTLNPAGLTPLAVAVETAAEAMDYRSRPAIIVLVTDGNETCGGTPCATSRRMVNVAADLTIHVIGFRATRDFFAWDNPEQQEFGGDTVAKCFADRTGGLFLSTETVDELVEALQATLGCLVVGRLEE</sequence>
<dbReference type="RefSeq" id="WP_245947495.1">
    <property type="nucleotide sequence ID" value="NZ_QGDJ01000005.1"/>
</dbReference>
<evidence type="ECO:0000313" key="6">
    <source>
        <dbReference type="Proteomes" id="UP000251571"/>
    </source>
</evidence>
<dbReference type="Proteomes" id="UP000251571">
    <property type="component" value="Unassembled WGS sequence"/>
</dbReference>
<evidence type="ECO:0000256" key="1">
    <source>
        <dbReference type="SAM" id="SignalP"/>
    </source>
</evidence>
<dbReference type="Proteomes" id="UP000245839">
    <property type="component" value="Unassembled WGS sequence"/>
</dbReference>
<dbReference type="Gene3D" id="3.40.50.410">
    <property type="entry name" value="von Willebrand factor, type A domain"/>
    <property type="match status" value="1"/>
</dbReference>
<dbReference type="SMART" id="SM00327">
    <property type="entry name" value="VWA"/>
    <property type="match status" value="1"/>
</dbReference>
<protein>
    <submittedName>
        <fullName evidence="4">Ca-activated chloride channel family protein</fullName>
    </submittedName>
</protein>
<proteinExistence type="predicted"/>